<keyword evidence="3" id="KW-1185">Reference proteome</keyword>
<evidence type="ECO:0000256" key="1">
    <source>
        <dbReference type="SAM" id="MobiDB-lite"/>
    </source>
</evidence>
<evidence type="ECO:0000313" key="2">
    <source>
        <dbReference type="EMBL" id="MFC5856629.1"/>
    </source>
</evidence>
<feature type="region of interest" description="Disordered" evidence="1">
    <location>
        <begin position="1"/>
        <end position="75"/>
    </location>
</feature>
<dbReference type="Proteomes" id="UP001596180">
    <property type="component" value="Unassembled WGS sequence"/>
</dbReference>
<protein>
    <submittedName>
        <fullName evidence="2">Uncharacterized protein</fullName>
    </submittedName>
</protein>
<proteinExistence type="predicted"/>
<feature type="compositionally biased region" description="Low complexity" evidence="1">
    <location>
        <begin position="1"/>
        <end position="14"/>
    </location>
</feature>
<organism evidence="2 3">
    <name type="scientific">Streptomyces chlorus</name>
    <dbReference type="NCBI Taxonomy" id="887452"/>
    <lineage>
        <taxon>Bacteria</taxon>
        <taxon>Bacillati</taxon>
        <taxon>Actinomycetota</taxon>
        <taxon>Actinomycetes</taxon>
        <taxon>Kitasatosporales</taxon>
        <taxon>Streptomycetaceae</taxon>
        <taxon>Streptomyces</taxon>
    </lineage>
</organism>
<reference evidence="3" key="1">
    <citation type="journal article" date="2019" name="Int. J. Syst. Evol. Microbiol.">
        <title>The Global Catalogue of Microorganisms (GCM) 10K type strain sequencing project: providing services to taxonomists for standard genome sequencing and annotation.</title>
        <authorList>
            <consortium name="The Broad Institute Genomics Platform"/>
            <consortium name="The Broad Institute Genome Sequencing Center for Infectious Disease"/>
            <person name="Wu L."/>
            <person name="Ma J."/>
        </authorList>
    </citation>
    <scope>NUCLEOTIDE SEQUENCE [LARGE SCALE GENOMIC DNA]</scope>
    <source>
        <strain evidence="3">JCM 10411</strain>
    </source>
</reference>
<comment type="caution">
    <text evidence="2">The sequence shown here is derived from an EMBL/GenBank/DDBJ whole genome shotgun (WGS) entry which is preliminary data.</text>
</comment>
<name>A0ABW1E9T5_9ACTN</name>
<dbReference type="RefSeq" id="WP_381371060.1">
    <property type="nucleotide sequence ID" value="NZ_JBHSOA010000129.1"/>
</dbReference>
<sequence>MSPAPGTPEGAATPEHTERSNTPEAPETAVASRPLPPGPEGFQLLGDETAGYCADGACVLPGVGEPGPAEGRPTD</sequence>
<evidence type="ECO:0000313" key="3">
    <source>
        <dbReference type="Proteomes" id="UP001596180"/>
    </source>
</evidence>
<accession>A0ABW1E9T5</accession>
<dbReference type="EMBL" id="JBHSOA010000129">
    <property type="protein sequence ID" value="MFC5856629.1"/>
    <property type="molecule type" value="Genomic_DNA"/>
</dbReference>
<gene>
    <name evidence="2" type="ORF">ACFPZI_34235</name>
</gene>